<evidence type="ECO:0000313" key="1">
    <source>
        <dbReference type="EMBL" id="SMC60884.1"/>
    </source>
</evidence>
<dbReference type="OrthoDB" id="1343312at2"/>
<evidence type="ECO:0000313" key="2">
    <source>
        <dbReference type="Proteomes" id="UP000192678"/>
    </source>
</evidence>
<name>A0A1W2AJU0_9SPHI</name>
<organism evidence="1 2">
    <name type="scientific">Pedobacter nyackensis</name>
    <dbReference type="NCBI Taxonomy" id="475255"/>
    <lineage>
        <taxon>Bacteria</taxon>
        <taxon>Pseudomonadati</taxon>
        <taxon>Bacteroidota</taxon>
        <taxon>Sphingobacteriia</taxon>
        <taxon>Sphingobacteriales</taxon>
        <taxon>Sphingobacteriaceae</taxon>
        <taxon>Pedobacter</taxon>
    </lineage>
</organism>
<sequence>MAEDRYTYLKMPEEYYYEFYSEGPKGIIKKIIRYRLIQEIPFKIYNLGFGDWDETESDVDDMVNTNNQDRQRVLATVADTVLDFLKSHPDVSVFARGSTTSRTRLYQMNISAFWKEISDASFIVKGYQNKEWKPFQKGINFEAFIIRKKI</sequence>
<dbReference type="EMBL" id="FWYB01000001">
    <property type="protein sequence ID" value="SMC60884.1"/>
    <property type="molecule type" value="Genomic_DNA"/>
</dbReference>
<keyword evidence="2" id="KW-1185">Reference proteome</keyword>
<dbReference type="InterPro" id="IPR053865">
    <property type="entry name" value="DUF6934"/>
</dbReference>
<dbReference type="AlphaFoldDB" id="A0A1W2AJU0"/>
<accession>A0A1W2AJU0</accession>
<protein>
    <submittedName>
        <fullName evidence="1">Uncharacterized protein</fullName>
    </submittedName>
</protein>
<dbReference type="Pfam" id="PF22028">
    <property type="entry name" value="DUF6934"/>
    <property type="match status" value="1"/>
</dbReference>
<dbReference type="RefSeq" id="WP_084287235.1">
    <property type="nucleotide sequence ID" value="NZ_FWYB01000001.1"/>
</dbReference>
<gene>
    <name evidence="1" type="ORF">SAMN04488101_101676</name>
</gene>
<proteinExistence type="predicted"/>
<dbReference type="Proteomes" id="UP000192678">
    <property type="component" value="Unassembled WGS sequence"/>
</dbReference>
<reference evidence="1 2" key="1">
    <citation type="submission" date="2017-04" db="EMBL/GenBank/DDBJ databases">
        <authorList>
            <person name="Afonso C.L."/>
            <person name="Miller P.J."/>
            <person name="Scott M.A."/>
            <person name="Spackman E."/>
            <person name="Goraichik I."/>
            <person name="Dimitrov K.M."/>
            <person name="Suarez D.L."/>
            <person name="Swayne D.E."/>
        </authorList>
    </citation>
    <scope>NUCLEOTIDE SEQUENCE [LARGE SCALE GENOMIC DNA]</scope>
    <source>
        <strain evidence="1 2">DSM 19625</strain>
    </source>
</reference>